<accession>A0AC34FSB0</accession>
<reference evidence="2" key="1">
    <citation type="submission" date="2022-11" db="UniProtKB">
        <authorList>
            <consortium name="WormBaseParasite"/>
        </authorList>
    </citation>
    <scope>IDENTIFICATION</scope>
</reference>
<evidence type="ECO:0000313" key="1">
    <source>
        <dbReference type="Proteomes" id="UP000887579"/>
    </source>
</evidence>
<evidence type="ECO:0000313" key="2">
    <source>
        <dbReference type="WBParaSite" id="ES5_v2.g20082.t1"/>
    </source>
</evidence>
<dbReference type="WBParaSite" id="ES5_v2.g20082.t1">
    <property type="protein sequence ID" value="ES5_v2.g20082.t1"/>
    <property type="gene ID" value="ES5_v2.g20082"/>
</dbReference>
<organism evidence="1 2">
    <name type="scientific">Panagrolaimus sp. ES5</name>
    <dbReference type="NCBI Taxonomy" id="591445"/>
    <lineage>
        <taxon>Eukaryota</taxon>
        <taxon>Metazoa</taxon>
        <taxon>Ecdysozoa</taxon>
        <taxon>Nematoda</taxon>
        <taxon>Chromadorea</taxon>
        <taxon>Rhabditida</taxon>
        <taxon>Tylenchina</taxon>
        <taxon>Panagrolaimomorpha</taxon>
        <taxon>Panagrolaimoidea</taxon>
        <taxon>Panagrolaimidae</taxon>
        <taxon>Panagrolaimus</taxon>
    </lineage>
</organism>
<protein>
    <submittedName>
        <fullName evidence="2">TPM domain-containing protein</fullName>
    </submittedName>
</protein>
<proteinExistence type="predicted"/>
<dbReference type="Proteomes" id="UP000887579">
    <property type="component" value="Unplaced"/>
</dbReference>
<sequence>MLSEGEFATSILEDYAKCKKDGNFGIGGSVLCDAEGNLKPGTKQQLNKLLDDLQSKVTCNCDNGCSRGNELTSDFVGLLIVSDSNKTKAALRPLSESAQYIYEDALLGNETCDNGLLIVYLEDQQKLATYRGGGNFLLLTDNDVNKLHKASNSNQQFSESDQAALRYLLTHYDTIVEGHEINRSDSFTPYFGLLIALILIFLILTCLIACCLARICSCSSSKQHNQIIPPSPMIMGTPDMPSSASHNPIRPTRSSPIAGATGNGGGDSPRSDISIDLPFMDPNRPREIQTKKDYLY</sequence>
<name>A0AC34FSB0_9BILA</name>